<accession>A0ABP6QF89</accession>
<proteinExistence type="predicted"/>
<evidence type="ECO:0000256" key="1">
    <source>
        <dbReference type="SAM" id="MobiDB-lite"/>
    </source>
</evidence>
<name>A0ABP6QF89_9ACTN</name>
<feature type="compositionally biased region" description="Pro residues" evidence="1">
    <location>
        <begin position="1"/>
        <end position="12"/>
    </location>
</feature>
<reference evidence="3" key="1">
    <citation type="journal article" date="2019" name="Int. J. Syst. Evol. Microbiol.">
        <title>The Global Catalogue of Microorganisms (GCM) 10K type strain sequencing project: providing services to taxonomists for standard genome sequencing and annotation.</title>
        <authorList>
            <consortium name="The Broad Institute Genomics Platform"/>
            <consortium name="The Broad Institute Genome Sequencing Center for Infectious Disease"/>
            <person name="Wu L."/>
            <person name="Ma J."/>
        </authorList>
    </citation>
    <scope>NUCLEOTIDE SEQUENCE [LARGE SCALE GENOMIC DNA]</scope>
    <source>
        <strain evidence="3">JCM 9377</strain>
    </source>
</reference>
<dbReference type="InterPro" id="IPR056037">
    <property type="entry name" value="DUF7620"/>
</dbReference>
<evidence type="ECO:0000313" key="3">
    <source>
        <dbReference type="Proteomes" id="UP001501237"/>
    </source>
</evidence>
<dbReference type="EMBL" id="BAAAUV010000013">
    <property type="protein sequence ID" value="GAA3223307.1"/>
    <property type="molecule type" value="Genomic_DNA"/>
</dbReference>
<comment type="caution">
    <text evidence="2">The sequence shown here is derived from an EMBL/GenBank/DDBJ whole genome shotgun (WGS) entry which is preliminary data.</text>
</comment>
<feature type="region of interest" description="Disordered" evidence="1">
    <location>
        <begin position="1"/>
        <end position="39"/>
    </location>
</feature>
<protein>
    <submittedName>
        <fullName evidence="2">Uncharacterized protein</fullName>
    </submittedName>
</protein>
<organism evidence="2 3">
    <name type="scientific">Actinocorallia longicatena</name>
    <dbReference type="NCBI Taxonomy" id="111803"/>
    <lineage>
        <taxon>Bacteria</taxon>
        <taxon>Bacillati</taxon>
        <taxon>Actinomycetota</taxon>
        <taxon>Actinomycetes</taxon>
        <taxon>Streptosporangiales</taxon>
        <taxon>Thermomonosporaceae</taxon>
        <taxon>Actinocorallia</taxon>
    </lineage>
</organism>
<dbReference type="Proteomes" id="UP001501237">
    <property type="component" value="Unassembled WGS sequence"/>
</dbReference>
<evidence type="ECO:0000313" key="2">
    <source>
        <dbReference type="EMBL" id="GAA3223307.1"/>
    </source>
</evidence>
<dbReference type="Pfam" id="PF24596">
    <property type="entry name" value="DUF7620"/>
    <property type="match status" value="1"/>
</dbReference>
<sequence length="70" mass="8385">MRWPWSRPPTGPTPADEALQKSAEQLEEALERSHPTDRRQYLEEFAQRMREMRERNHLAEAVERALREGR</sequence>
<keyword evidence="3" id="KW-1185">Reference proteome</keyword>
<dbReference type="RefSeq" id="WP_344832550.1">
    <property type="nucleotide sequence ID" value="NZ_BAAAUV010000013.1"/>
</dbReference>
<feature type="compositionally biased region" description="Basic and acidic residues" evidence="1">
    <location>
        <begin position="29"/>
        <end position="39"/>
    </location>
</feature>
<gene>
    <name evidence="2" type="ORF">GCM10010468_49750</name>
</gene>